<evidence type="ECO:0000313" key="1">
    <source>
        <dbReference type="EMBL" id="MBB4866806.1"/>
    </source>
</evidence>
<dbReference type="EMBL" id="JACHLI010000032">
    <property type="protein sequence ID" value="MBB4866806.1"/>
    <property type="molecule type" value="Genomic_DNA"/>
</dbReference>
<sequence>MNKPVVPTSTAIPVEFPFPFEGSRDFSHAGSKRSLIGAIKQVLLGKDEIDTRSGKPTGKVDLQPYDCNDPTDQLKIAATFQTLHALAEHEAFTVLAIFLERDLAEHMIWKARAPNRVETIVYLQRHFRFLDQPILARHRARYESFTVKRAQQIADGKRYGTGGQGFPCAVKDLLEAHGVCTSWTKFADKQELPSFLNVYQEWVFESYAHVSAQARLYLQDPGIFSVIKADLYRGYGLQAVSRMQCIEQITKNLLLDQKLGRLPAGTAIPAFHAQVMSGLSWVQEGDGEFGQCLAEGQFDLERVLPYASHEQIADRVFTGNKLPRLGPAKFSGLCGLAHRLLPHVSDAARGRIMDTLSQTISTFVLQGDKEMLALAEQLSAYLPQSRNRLVSMLMLYESGQRSAQDLQPLIDDLGPAESRTIILKVGKQKEVKARWLSDFDLVDNSGLDDSLMTGAMAEVLGL</sequence>
<dbReference type="RefSeq" id="WP_184595657.1">
    <property type="nucleotide sequence ID" value="NZ_JACHLI010000032.1"/>
</dbReference>
<reference evidence="1 2" key="1">
    <citation type="submission" date="2020-08" db="EMBL/GenBank/DDBJ databases">
        <title>Functional genomics of gut bacteria from endangered species of beetles.</title>
        <authorList>
            <person name="Carlos-Shanley C."/>
        </authorList>
    </citation>
    <scope>NUCLEOTIDE SEQUENCE [LARGE SCALE GENOMIC DNA]</scope>
    <source>
        <strain evidence="1 2">S00179</strain>
    </source>
</reference>
<dbReference type="Proteomes" id="UP000566995">
    <property type="component" value="Unassembled WGS sequence"/>
</dbReference>
<proteinExistence type="predicted"/>
<evidence type="ECO:0000313" key="2">
    <source>
        <dbReference type="Proteomes" id="UP000566995"/>
    </source>
</evidence>
<protein>
    <submittedName>
        <fullName evidence="1">Uncharacterized protein</fullName>
    </submittedName>
</protein>
<accession>A0A7W7KQH3</accession>
<dbReference type="AlphaFoldDB" id="A0A7W7KQH3"/>
<gene>
    <name evidence="1" type="ORF">HNP46_005713</name>
</gene>
<organism evidence="1 2">
    <name type="scientific">Pseudomonas nitroreducens</name>
    <dbReference type="NCBI Taxonomy" id="46680"/>
    <lineage>
        <taxon>Bacteria</taxon>
        <taxon>Pseudomonadati</taxon>
        <taxon>Pseudomonadota</taxon>
        <taxon>Gammaproteobacteria</taxon>
        <taxon>Pseudomonadales</taxon>
        <taxon>Pseudomonadaceae</taxon>
        <taxon>Pseudomonas</taxon>
    </lineage>
</organism>
<name>A0A7W7KQH3_PSENT</name>
<comment type="caution">
    <text evidence="1">The sequence shown here is derived from an EMBL/GenBank/DDBJ whole genome shotgun (WGS) entry which is preliminary data.</text>
</comment>